<feature type="non-terminal residue" evidence="2">
    <location>
        <position position="301"/>
    </location>
</feature>
<gene>
    <name evidence="2" type="ORF">GZ724_000586</name>
</gene>
<proteinExistence type="predicted"/>
<dbReference type="InterPro" id="IPR029044">
    <property type="entry name" value="Nucleotide-diphossugar_trans"/>
</dbReference>
<dbReference type="AlphaFoldDB" id="A0A6C8DCR0"/>
<feature type="domain" description="Glycosyltransferase 2-like prokaryotic type" evidence="1">
    <location>
        <begin position="5"/>
        <end position="281"/>
    </location>
</feature>
<dbReference type="SUPFAM" id="SSF53448">
    <property type="entry name" value="Nucleotide-diphospho-sugar transferases"/>
    <property type="match status" value="1"/>
</dbReference>
<keyword evidence="2" id="KW-0808">Transferase</keyword>
<protein>
    <submittedName>
        <fullName evidence="2">Glycosyltransferase</fullName>
    </submittedName>
</protein>
<name>A0A6C8DCR0_CAMCO</name>
<dbReference type="Gene3D" id="3.90.550.10">
    <property type="entry name" value="Spore Coat Polysaccharide Biosynthesis Protein SpsA, Chain A"/>
    <property type="match status" value="1"/>
</dbReference>
<dbReference type="Pfam" id="PF10111">
    <property type="entry name" value="Glyco_tranf_2_2"/>
    <property type="match status" value="1"/>
</dbReference>
<sequence>MPLLSVIIPFGLSKERSYIQERVYEKAQYFKTDEKIEFIFVEGYSSQEHNLKTCILKNNHIYLKDESQKEYFSQGKCRNFGASYANASVLLFLDLDCFISFDSLEKILKLIKIKNILNNPNALLVLPVVYLTQEASEILKEYPMDLWDVLIQEDLISGKNFLVKFFAPSSTSSLIINRHKFLEIGGNNENFIGHGYEDFDLFARVLNSCLKFEKIPLNLNYDSRNWNFYSFKGFRSWFSLLGYELCFYGIYMYHLWHIEPNQNGYMDKKHKNHKLFYKHLKKIKDYSIDPLQISSVKNTKI</sequence>
<organism evidence="2">
    <name type="scientific">Campylobacter coli</name>
    <dbReference type="NCBI Taxonomy" id="195"/>
    <lineage>
        <taxon>Bacteria</taxon>
        <taxon>Pseudomonadati</taxon>
        <taxon>Campylobacterota</taxon>
        <taxon>Epsilonproteobacteria</taxon>
        <taxon>Campylobacterales</taxon>
        <taxon>Campylobacteraceae</taxon>
        <taxon>Campylobacter</taxon>
    </lineage>
</organism>
<accession>A0A6C8DCR0</accession>
<comment type="caution">
    <text evidence="2">The sequence shown here is derived from an EMBL/GenBank/DDBJ whole genome shotgun (WGS) entry which is preliminary data.</text>
</comment>
<dbReference type="EMBL" id="AANOGJ010000007">
    <property type="protein sequence ID" value="EDP7462764.1"/>
    <property type="molecule type" value="Genomic_DNA"/>
</dbReference>
<evidence type="ECO:0000259" key="1">
    <source>
        <dbReference type="Pfam" id="PF10111"/>
    </source>
</evidence>
<dbReference type="GO" id="GO:0016740">
    <property type="term" value="F:transferase activity"/>
    <property type="evidence" value="ECO:0007669"/>
    <property type="project" value="UniProtKB-KW"/>
</dbReference>
<evidence type="ECO:0000313" key="2">
    <source>
        <dbReference type="EMBL" id="EDP7462764.1"/>
    </source>
</evidence>
<dbReference type="InterPro" id="IPR019290">
    <property type="entry name" value="GlycosylTrfase-like_prok"/>
</dbReference>
<reference evidence="2" key="1">
    <citation type="submission" date="2020-02" db="EMBL/GenBank/DDBJ databases">
        <authorList>
            <consortium name="NARMS: The National Antimicrobial Resistance Monitoring System"/>
        </authorList>
    </citation>
    <scope>NUCLEOTIDE SEQUENCE</scope>
    <source>
        <strain evidence="2">FSIS12028263</strain>
    </source>
</reference>